<evidence type="ECO:0000313" key="5">
    <source>
        <dbReference type="EMBL" id="GGB43803.1"/>
    </source>
</evidence>
<dbReference type="InterPro" id="IPR050313">
    <property type="entry name" value="Carb_Metab_HTH_regulators"/>
</dbReference>
<evidence type="ECO:0000259" key="4">
    <source>
        <dbReference type="PROSITE" id="PS51000"/>
    </source>
</evidence>
<feature type="domain" description="HTH deoR-type" evidence="4">
    <location>
        <begin position="1"/>
        <end position="46"/>
    </location>
</feature>
<dbReference type="InterPro" id="IPR001034">
    <property type="entry name" value="DeoR_HTH"/>
</dbReference>
<keyword evidence="6" id="KW-1185">Reference proteome</keyword>
<dbReference type="EMBL" id="BMDZ01000029">
    <property type="protein sequence ID" value="GGB43803.1"/>
    <property type="molecule type" value="Genomic_DNA"/>
</dbReference>
<evidence type="ECO:0000313" key="6">
    <source>
        <dbReference type="Proteomes" id="UP000603352"/>
    </source>
</evidence>
<proteinExistence type="predicted"/>
<gene>
    <name evidence="5" type="primary">glpR</name>
    <name evidence="5" type="ORF">GCM10011505_26370</name>
</gene>
<keyword evidence="2" id="KW-0805">Transcription regulation</keyword>
<dbReference type="Proteomes" id="UP000603352">
    <property type="component" value="Unassembled WGS sequence"/>
</dbReference>
<evidence type="ECO:0000256" key="3">
    <source>
        <dbReference type="ARBA" id="ARBA00023163"/>
    </source>
</evidence>
<reference evidence="6" key="1">
    <citation type="journal article" date="2019" name="Int. J. Syst. Evol. Microbiol.">
        <title>The Global Catalogue of Microorganisms (GCM) 10K type strain sequencing project: providing services to taxonomists for standard genome sequencing and annotation.</title>
        <authorList>
            <consortium name="The Broad Institute Genomics Platform"/>
            <consortium name="The Broad Institute Genome Sequencing Center for Infectious Disease"/>
            <person name="Wu L."/>
            <person name="Ma J."/>
        </authorList>
    </citation>
    <scope>NUCLEOTIDE SEQUENCE [LARGE SCALE GENOMIC DNA]</scope>
    <source>
        <strain evidence="6">CGMCC 1.10188</strain>
    </source>
</reference>
<dbReference type="SUPFAM" id="SSF100950">
    <property type="entry name" value="NagB/RpiA/CoA transferase-like"/>
    <property type="match status" value="1"/>
</dbReference>
<dbReference type="Pfam" id="PF00455">
    <property type="entry name" value="DeoRC"/>
    <property type="match status" value="1"/>
</dbReference>
<dbReference type="PROSITE" id="PS51000">
    <property type="entry name" value="HTH_DEOR_2"/>
    <property type="match status" value="1"/>
</dbReference>
<sequence length="250" mass="26525">MIRDAGYVGIDALAARFDVTPQTIRRDVNVLSDDGRLRRMHGGAAWPDRNIAYGTRQVLNLAAKQSIARATAALIPDGASLSLGIGTTPEQVARVLAERGAAFTVITNNIAIANLLSDAGQIDITIAGGRLSDRGVVGEAAERVFSAYRVDFGIAGVGGIDPDGTLLDFTPDEVRARLAISRHCRHRLLIADASKFGRTASASGGRIDDTDTLITDLPPPEPIAAHLDRVGTRVIVAGGQDRIWQQETGR</sequence>
<dbReference type="InterPro" id="IPR036390">
    <property type="entry name" value="WH_DNA-bd_sf"/>
</dbReference>
<keyword evidence="3" id="KW-0804">Transcription</keyword>
<dbReference type="Gene3D" id="3.40.50.1360">
    <property type="match status" value="1"/>
</dbReference>
<evidence type="ECO:0000256" key="2">
    <source>
        <dbReference type="ARBA" id="ARBA00023015"/>
    </source>
</evidence>
<dbReference type="PANTHER" id="PTHR30363">
    <property type="entry name" value="HTH-TYPE TRANSCRIPTIONAL REGULATOR SRLR-RELATED"/>
    <property type="match status" value="1"/>
</dbReference>
<evidence type="ECO:0000256" key="1">
    <source>
        <dbReference type="ARBA" id="ARBA00022491"/>
    </source>
</evidence>
<dbReference type="InterPro" id="IPR014036">
    <property type="entry name" value="DeoR-like_C"/>
</dbReference>
<dbReference type="PANTHER" id="PTHR30363:SF4">
    <property type="entry name" value="GLYCEROL-3-PHOSPHATE REGULON REPRESSOR"/>
    <property type="match status" value="1"/>
</dbReference>
<dbReference type="Pfam" id="PF08220">
    <property type="entry name" value="HTH_DeoR"/>
    <property type="match status" value="1"/>
</dbReference>
<dbReference type="PRINTS" id="PR00037">
    <property type="entry name" value="HTHLACR"/>
</dbReference>
<protein>
    <submittedName>
        <fullName evidence="5">DeoR family transcriptional regulator</fullName>
    </submittedName>
</protein>
<dbReference type="SMART" id="SM01134">
    <property type="entry name" value="DeoRC"/>
    <property type="match status" value="1"/>
</dbReference>
<dbReference type="SMART" id="SM00420">
    <property type="entry name" value="HTH_DEOR"/>
    <property type="match status" value="1"/>
</dbReference>
<dbReference type="SUPFAM" id="SSF46785">
    <property type="entry name" value="Winged helix' DNA-binding domain"/>
    <property type="match status" value="1"/>
</dbReference>
<dbReference type="InterPro" id="IPR037171">
    <property type="entry name" value="NagB/RpiA_transferase-like"/>
</dbReference>
<keyword evidence="1" id="KW-0678">Repressor</keyword>
<accession>A0ABQ1IJ88</accession>
<comment type="caution">
    <text evidence="5">The sequence shown here is derived from an EMBL/GenBank/DDBJ whole genome shotgun (WGS) entry which is preliminary data.</text>
</comment>
<organism evidence="5 6">
    <name type="scientific">Tistrella bauzanensis</name>
    <dbReference type="NCBI Taxonomy" id="657419"/>
    <lineage>
        <taxon>Bacteria</taxon>
        <taxon>Pseudomonadati</taxon>
        <taxon>Pseudomonadota</taxon>
        <taxon>Alphaproteobacteria</taxon>
        <taxon>Geminicoccales</taxon>
        <taxon>Geminicoccaceae</taxon>
        <taxon>Tistrella</taxon>
    </lineage>
</organism>
<name>A0ABQ1IJ88_9PROT</name>